<keyword evidence="7" id="KW-1185">Reference proteome</keyword>
<dbReference type="FunFam" id="2.10.70.10:FF:000002">
    <property type="entry name" value="CUB and Sushi multiple domains 3"/>
    <property type="match status" value="1"/>
</dbReference>
<dbReference type="InterPro" id="IPR035976">
    <property type="entry name" value="Sushi/SCR/CCP_sf"/>
</dbReference>
<evidence type="ECO:0000259" key="4">
    <source>
        <dbReference type="PROSITE" id="PS01180"/>
    </source>
</evidence>
<dbReference type="PANTHER" id="PTHR24251">
    <property type="entry name" value="OVOCHYMASE-RELATED"/>
    <property type="match status" value="1"/>
</dbReference>
<reference evidence="6 7" key="1">
    <citation type="submission" date="2019-01" db="EMBL/GenBank/DDBJ databases">
        <title>Draft Genome and Complete Hox-Cluster Characterization of the Sterlet Sturgeon (Acipenser ruthenus).</title>
        <authorList>
            <person name="Wei Q."/>
        </authorList>
    </citation>
    <scope>NUCLEOTIDE SEQUENCE [LARGE SCALE GENOMIC DNA]</scope>
    <source>
        <strain evidence="6">WHYD16114868_AA</strain>
        <tissue evidence="6">Blood</tissue>
    </source>
</reference>
<proteinExistence type="predicted"/>
<dbReference type="CDD" id="cd00041">
    <property type="entry name" value="CUB"/>
    <property type="match status" value="1"/>
</dbReference>
<dbReference type="InterPro" id="IPR035914">
    <property type="entry name" value="Sperma_CUB_dom_sf"/>
</dbReference>
<evidence type="ECO:0000313" key="6">
    <source>
        <dbReference type="EMBL" id="RXM93524.1"/>
    </source>
</evidence>
<dbReference type="SMART" id="SM00042">
    <property type="entry name" value="CUB"/>
    <property type="match status" value="1"/>
</dbReference>
<dbReference type="SMART" id="SM00032">
    <property type="entry name" value="CCP"/>
    <property type="match status" value="1"/>
</dbReference>
<comment type="caution">
    <text evidence="6">The sequence shown here is derived from an EMBL/GenBank/DDBJ whole genome shotgun (WGS) entry which is preliminary data.</text>
</comment>
<dbReference type="Proteomes" id="UP000289886">
    <property type="component" value="Unassembled WGS sequence"/>
</dbReference>
<evidence type="ECO:0000256" key="2">
    <source>
        <dbReference type="ARBA" id="ARBA00023157"/>
    </source>
</evidence>
<feature type="disulfide bond" evidence="3">
    <location>
        <begin position="63"/>
        <end position="90"/>
    </location>
</feature>
<dbReference type="EMBL" id="SCEB01004467">
    <property type="protein sequence ID" value="RXM93524.1"/>
    <property type="molecule type" value="Genomic_DNA"/>
</dbReference>
<dbReference type="InterPro" id="IPR000859">
    <property type="entry name" value="CUB_dom"/>
</dbReference>
<evidence type="ECO:0000313" key="7">
    <source>
        <dbReference type="Proteomes" id="UP000289886"/>
    </source>
</evidence>
<dbReference type="CDD" id="cd00033">
    <property type="entry name" value="CCP"/>
    <property type="match status" value="1"/>
</dbReference>
<name>A0A444UZF4_ACIRT</name>
<organism evidence="6 7">
    <name type="scientific">Acipenser ruthenus</name>
    <name type="common">Sterlet sturgeon</name>
    <dbReference type="NCBI Taxonomy" id="7906"/>
    <lineage>
        <taxon>Eukaryota</taxon>
        <taxon>Metazoa</taxon>
        <taxon>Chordata</taxon>
        <taxon>Craniata</taxon>
        <taxon>Vertebrata</taxon>
        <taxon>Euteleostomi</taxon>
        <taxon>Actinopterygii</taxon>
        <taxon>Chondrostei</taxon>
        <taxon>Acipenseriformes</taxon>
        <taxon>Acipenseridae</taxon>
        <taxon>Acipenser</taxon>
    </lineage>
</organism>
<dbReference type="PROSITE" id="PS01180">
    <property type="entry name" value="CUB"/>
    <property type="match status" value="1"/>
</dbReference>
<evidence type="ECO:0000259" key="5">
    <source>
        <dbReference type="PROSITE" id="PS50923"/>
    </source>
</evidence>
<dbReference type="AlphaFoldDB" id="A0A444UZF4"/>
<dbReference type="FunFam" id="2.60.120.290:FF:000001">
    <property type="entry name" value="CUB and sushi domain-containing protein 3 isoform X1"/>
    <property type="match status" value="1"/>
</dbReference>
<dbReference type="InterPro" id="IPR000436">
    <property type="entry name" value="Sushi_SCR_CCP_dom"/>
</dbReference>
<evidence type="ECO:0000256" key="1">
    <source>
        <dbReference type="ARBA" id="ARBA00022737"/>
    </source>
</evidence>
<keyword evidence="3" id="KW-0768">Sushi</keyword>
<dbReference type="Pfam" id="PF00084">
    <property type="entry name" value="Sushi"/>
    <property type="match status" value="1"/>
</dbReference>
<dbReference type="SUPFAM" id="SSF57535">
    <property type="entry name" value="Complement control module/SCR domain"/>
    <property type="match status" value="1"/>
</dbReference>
<dbReference type="Gene3D" id="2.10.70.10">
    <property type="entry name" value="Complement Module, domain 1"/>
    <property type="match status" value="1"/>
</dbReference>
<comment type="caution">
    <text evidence="3">Lacks conserved residue(s) required for the propagation of feature annotation.</text>
</comment>
<accession>A0A444UZF4</accession>
<sequence length="241" mass="26458">MHAVAWQFSDCNNDQDARVTDGFSASCVFAEIEQGSCGDPGVPAYGRREGSGFLHGDTLRFECQPAFELVGLKSITCQKNNQWSAKKPSCVFSCFFNFTTPAGVLLSPNYPAEYGSNMHCVWLIIAKPESRIHLAFNDLDVEPQFDFLAVKDGGKAESPVLGTFSGTQVPSPLTSSGHVARLEFLTDHSNAKRGFNISFTSEYQSGAAFYRHLIEDSPWPSILMSNTNTALHAQSRIIVFI</sequence>
<keyword evidence="2 3" id="KW-1015">Disulfide bond</keyword>
<feature type="domain" description="CUB" evidence="4">
    <location>
        <begin position="94"/>
        <end position="202"/>
    </location>
</feature>
<dbReference type="Pfam" id="PF00431">
    <property type="entry name" value="CUB"/>
    <property type="match status" value="1"/>
</dbReference>
<dbReference type="PROSITE" id="PS50923">
    <property type="entry name" value="SUSHI"/>
    <property type="match status" value="1"/>
</dbReference>
<protein>
    <submittedName>
        <fullName evidence="6">CUB and sushi domain-containing protein 2</fullName>
    </submittedName>
</protein>
<evidence type="ECO:0000256" key="3">
    <source>
        <dbReference type="PROSITE-ProRule" id="PRU00302"/>
    </source>
</evidence>
<dbReference type="Gene3D" id="2.60.120.290">
    <property type="entry name" value="Spermadhesin, CUB domain"/>
    <property type="match status" value="1"/>
</dbReference>
<dbReference type="SUPFAM" id="SSF49854">
    <property type="entry name" value="Spermadhesin, CUB domain"/>
    <property type="match status" value="1"/>
</dbReference>
<feature type="domain" description="Sushi" evidence="5">
    <location>
        <begin position="35"/>
        <end position="92"/>
    </location>
</feature>
<gene>
    <name evidence="6" type="ORF">EOD39_18982</name>
</gene>
<keyword evidence="1" id="KW-0677">Repeat</keyword>